<dbReference type="PANTHER" id="PTHR23344:SF13">
    <property type="entry name" value="GLYCEROPHOSPHODIESTER PHOSPHODIESTERASE DOMAIN-CONTAINING PROTEIN 4"/>
    <property type="match status" value="1"/>
</dbReference>
<keyword evidence="11" id="KW-1185">Reference proteome</keyword>
<proteinExistence type="inferred from homology"/>
<keyword evidence="4" id="KW-0378">Hydrolase</keyword>
<feature type="transmembrane region" description="Helical" evidence="8">
    <location>
        <begin position="202"/>
        <end position="223"/>
    </location>
</feature>
<dbReference type="GO" id="GO:0006629">
    <property type="term" value="P:lipid metabolic process"/>
    <property type="evidence" value="ECO:0007669"/>
    <property type="project" value="InterPro"/>
</dbReference>
<gene>
    <name evidence="10" type="ORF">fugu_010874</name>
</gene>
<name>A0A4Z2CB80_9TELE</name>
<evidence type="ECO:0000256" key="3">
    <source>
        <dbReference type="ARBA" id="ARBA00022692"/>
    </source>
</evidence>
<dbReference type="Gene3D" id="3.20.20.190">
    <property type="entry name" value="Phosphatidylinositol (PI) phosphodiesterase"/>
    <property type="match status" value="1"/>
</dbReference>
<keyword evidence="5 8" id="KW-1133">Transmembrane helix</keyword>
<evidence type="ECO:0000313" key="10">
    <source>
        <dbReference type="EMBL" id="TNN01492.1"/>
    </source>
</evidence>
<dbReference type="Pfam" id="PF03009">
    <property type="entry name" value="GDPD"/>
    <property type="match status" value="1"/>
</dbReference>
<reference evidence="10 11" key="1">
    <citation type="submission" date="2019-04" db="EMBL/GenBank/DDBJ databases">
        <title>The sequence and de novo assembly of Takifugu bimaculatus genome using PacBio and Hi-C technologies.</title>
        <authorList>
            <person name="Xu P."/>
            <person name="Liu B."/>
            <person name="Zhou Z."/>
        </authorList>
    </citation>
    <scope>NUCLEOTIDE SEQUENCE [LARGE SCALE GENOMIC DNA]</scope>
    <source>
        <strain evidence="10">TB-2018</strain>
        <tissue evidence="10">Muscle</tissue>
    </source>
</reference>
<evidence type="ECO:0000256" key="1">
    <source>
        <dbReference type="ARBA" id="ARBA00004141"/>
    </source>
</evidence>
<dbReference type="GO" id="GO:0016020">
    <property type="term" value="C:membrane"/>
    <property type="evidence" value="ECO:0007669"/>
    <property type="project" value="UniProtKB-SubCell"/>
</dbReference>
<dbReference type="PANTHER" id="PTHR23344">
    <property type="entry name" value="GLYCEROPHOSPHORYL DIESTER PHOSPHODIESTERASE"/>
    <property type="match status" value="1"/>
</dbReference>
<evidence type="ECO:0000256" key="4">
    <source>
        <dbReference type="ARBA" id="ARBA00022801"/>
    </source>
</evidence>
<dbReference type="InterPro" id="IPR017946">
    <property type="entry name" value="PLC-like_Pdiesterase_TIM-brl"/>
</dbReference>
<dbReference type="AlphaFoldDB" id="A0A4Z2CB80"/>
<dbReference type="PROSITE" id="PS51704">
    <property type="entry name" value="GP_PDE"/>
    <property type="match status" value="1"/>
</dbReference>
<feature type="transmembrane region" description="Helical" evidence="8">
    <location>
        <begin position="507"/>
        <end position="529"/>
    </location>
</feature>
<organism evidence="10 11">
    <name type="scientific">Takifugu bimaculatus</name>
    <dbReference type="NCBI Taxonomy" id="433685"/>
    <lineage>
        <taxon>Eukaryota</taxon>
        <taxon>Metazoa</taxon>
        <taxon>Chordata</taxon>
        <taxon>Craniata</taxon>
        <taxon>Vertebrata</taxon>
        <taxon>Euteleostomi</taxon>
        <taxon>Actinopterygii</taxon>
        <taxon>Neopterygii</taxon>
        <taxon>Teleostei</taxon>
        <taxon>Neoteleostei</taxon>
        <taxon>Acanthomorphata</taxon>
        <taxon>Eupercaria</taxon>
        <taxon>Tetraodontiformes</taxon>
        <taxon>Tetradontoidea</taxon>
        <taxon>Tetraodontidae</taxon>
        <taxon>Takifugu</taxon>
    </lineage>
</organism>
<dbReference type="CDD" id="cd08574">
    <property type="entry name" value="GDPD_GDE_2_3_6"/>
    <property type="match status" value="1"/>
</dbReference>
<evidence type="ECO:0000256" key="6">
    <source>
        <dbReference type="ARBA" id="ARBA00023136"/>
    </source>
</evidence>
<feature type="transmembrane region" description="Helical" evidence="8">
    <location>
        <begin position="99"/>
        <end position="123"/>
    </location>
</feature>
<evidence type="ECO:0000256" key="2">
    <source>
        <dbReference type="ARBA" id="ARBA00007277"/>
    </source>
</evidence>
<keyword evidence="3 8" id="KW-0812">Transmembrane</keyword>
<comment type="similarity">
    <text evidence="2">Belongs to the glycerophosphoryl diester phosphodiesterase family.</text>
</comment>
<dbReference type="EMBL" id="SWLE01000003">
    <property type="protein sequence ID" value="TNN01492.1"/>
    <property type="molecule type" value="Genomic_DNA"/>
</dbReference>
<keyword evidence="7" id="KW-0325">Glycoprotein</keyword>
<feature type="transmembrane region" description="Helical" evidence="8">
    <location>
        <begin position="172"/>
        <end position="190"/>
    </location>
</feature>
<protein>
    <recommendedName>
        <fullName evidence="9">GP-PDE domain-containing protein</fullName>
    </recommendedName>
</protein>
<evidence type="ECO:0000256" key="7">
    <source>
        <dbReference type="ARBA" id="ARBA00023180"/>
    </source>
</evidence>
<dbReference type="SUPFAM" id="SSF51695">
    <property type="entry name" value="PLC-like phosphodiesterases"/>
    <property type="match status" value="1"/>
</dbReference>
<keyword evidence="6 8" id="KW-0472">Membrane</keyword>
<comment type="caution">
    <text evidence="10">The sequence shown here is derived from an EMBL/GenBank/DDBJ whole genome shotgun (WGS) entry which is preliminary data.</text>
</comment>
<feature type="domain" description="GP-PDE" evidence="9">
    <location>
        <begin position="237"/>
        <end position="494"/>
    </location>
</feature>
<accession>A0A4Z2CB80</accession>
<dbReference type="Proteomes" id="UP000516260">
    <property type="component" value="Chromosome 11"/>
</dbReference>
<comment type="subcellular location">
    <subcellularLocation>
        <location evidence="1">Membrane</location>
        <topology evidence="1">Multi-pass membrane protein</topology>
    </subcellularLocation>
</comment>
<dbReference type="InterPro" id="IPR030395">
    <property type="entry name" value="GP_PDE_dom"/>
</dbReference>
<evidence type="ECO:0000259" key="9">
    <source>
        <dbReference type="PROSITE" id="PS51704"/>
    </source>
</evidence>
<evidence type="ECO:0000256" key="8">
    <source>
        <dbReference type="SAM" id="Phobius"/>
    </source>
</evidence>
<evidence type="ECO:0000313" key="11">
    <source>
        <dbReference type="Proteomes" id="UP000516260"/>
    </source>
</evidence>
<sequence length="585" mass="65043">MRVSAAVTSATGTPRTAADTGLALAQQRHRAGARAAGCRVQCAQLSSLREDCRMNTSHLYLVWLASMVANGDDTNGLERSQGSAAAARIILGFWFPWTLVLLVVAAALFTYITLLLVLAVCLLSEGQRLYLHWSHKAGIMVTLIFSIMATSILSDRKAWKTLLLSLQVTAPFLHVGAASLMTVLSWPIALHFFRMNKTVRQVVVLGLYLSVLFTVYLLPMGMFSPCIKERGKLKPTPKLIAHGGAPMLAPENTLMSFEKALEAGGDGLQTDVTISYDGVPFLMRDSTLKRTTNVAEVFPNRTHLHASMFSWAELQQLNAGDWFLARDPFGTASSLSEQDCSRVHNQSVPSLAQLLEIASRSGSLVLFDLHKPPHGHPYSHSYINVTLQVVRDHISSSQVFWLQPEDRKLIHLLDPELQQTSGDEVSVQELKDNKITRLNLHYSAISQQKISKYQSENISTNLYVISQPWLFTLAWCAGAQSVTTNSVHILSKVNKPLFLMTPHEYSLMWILTDVLSAFLIVMVFIFHWWREQGLPFWSGTHQAHDNGTYSKFRTDSSEVMCVRWSPLQSDPPAGALVSLPLVFSP</sequence>
<feature type="transmembrane region" description="Helical" evidence="8">
    <location>
        <begin position="135"/>
        <end position="152"/>
    </location>
</feature>
<evidence type="ECO:0000256" key="5">
    <source>
        <dbReference type="ARBA" id="ARBA00022989"/>
    </source>
</evidence>
<dbReference type="GO" id="GO:0008889">
    <property type="term" value="F:glycerophosphodiester phosphodiesterase activity"/>
    <property type="evidence" value="ECO:0007669"/>
    <property type="project" value="TreeGrafter"/>
</dbReference>